<gene>
    <name evidence="2" type="ORF">Poly59_32150</name>
</gene>
<protein>
    <submittedName>
        <fullName evidence="2">Uncharacterized protein</fullName>
    </submittedName>
</protein>
<dbReference type="AlphaFoldDB" id="A0A5C6EWK5"/>
<evidence type="ECO:0000313" key="3">
    <source>
        <dbReference type="Proteomes" id="UP000317977"/>
    </source>
</evidence>
<feature type="chain" id="PRO_5022690720" evidence="1">
    <location>
        <begin position="20"/>
        <end position="299"/>
    </location>
</feature>
<accession>A0A5C6EWK5</accession>
<proteinExistence type="predicted"/>
<keyword evidence="3" id="KW-1185">Reference proteome</keyword>
<evidence type="ECO:0000313" key="2">
    <source>
        <dbReference type="EMBL" id="TWU51621.1"/>
    </source>
</evidence>
<dbReference type="OrthoDB" id="279604at2"/>
<sequence length="299" mass="34405" precursor="true">MNRLLSVLCSLCFAAIVIADEPVERLYQHIDIRRAPSFVVQGLAIKQQIHYQVFSSLDLFAPDEHGLRKALQTVETTELIEADLMSRGMFTQALGELRGRQFTYFINQAGEVVSMSGFTNDSKVEEVDSPESKSVLVSTVIDQDGWKEIAQLTFFEPRKTERIGKPFIRKSTHDWGNLGSWYGRTNYRGRSQGRNLQRFEYTHELEYRPPTPQDTVPSSKLPFSIENAKFRLYHARGEILFDTKRRWVTDVTETFHAKGTVATSMMGVDSTVHLEEQQIFTIKLTDRRDVKTMSAEKRR</sequence>
<keyword evidence="1" id="KW-0732">Signal</keyword>
<feature type="signal peptide" evidence="1">
    <location>
        <begin position="1"/>
        <end position="19"/>
    </location>
</feature>
<evidence type="ECO:0000256" key="1">
    <source>
        <dbReference type="SAM" id="SignalP"/>
    </source>
</evidence>
<comment type="caution">
    <text evidence="2">The sequence shown here is derived from an EMBL/GenBank/DDBJ whole genome shotgun (WGS) entry which is preliminary data.</text>
</comment>
<dbReference type="Proteomes" id="UP000317977">
    <property type="component" value="Unassembled WGS sequence"/>
</dbReference>
<name>A0A5C6EWK5_9BACT</name>
<dbReference type="RefSeq" id="WP_146534933.1">
    <property type="nucleotide sequence ID" value="NZ_SJPX01000003.1"/>
</dbReference>
<organism evidence="2 3">
    <name type="scientific">Rubripirellula reticaptiva</name>
    <dbReference type="NCBI Taxonomy" id="2528013"/>
    <lineage>
        <taxon>Bacteria</taxon>
        <taxon>Pseudomonadati</taxon>
        <taxon>Planctomycetota</taxon>
        <taxon>Planctomycetia</taxon>
        <taxon>Pirellulales</taxon>
        <taxon>Pirellulaceae</taxon>
        <taxon>Rubripirellula</taxon>
    </lineage>
</organism>
<dbReference type="EMBL" id="SJPX01000003">
    <property type="protein sequence ID" value="TWU51621.1"/>
    <property type="molecule type" value="Genomic_DNA"/>
</dbReference>
<reference evidence="2 3" key="1">
    <citation type="submission" date="2019-02" db="EMBL/GenBank/DDBJ databases">
        <title>Deep-cultivation of Planctomycetes and their phenomic and genomic characterization uncovers novel biology.</title>
        <authorList>
            <person name="Wiegand S."/>
            <person name="Jogler M."/>
            <person name="Boedeker C."/>
            <person name="Pinto D."/>
            <person name="Vollmers J."/>
            <person name="Rivas-Marin E."/>
            <person name="Kohn T."/>
            <person name="Peeters S.H."/>
            <person name="Heuer A."/>
            <person name="Rast P."/>
            <person name="Oberbeckmann S."/>
            <person name="Bunk B."/>
            <person name="Jeske O."/>
            <person name="Meyerdierks A."/>
            <person name="Storesund J.E."/>
            <person name="Kallscheuer N."/>
            <person name="Luecker S."/>
            <person name="Lage O.M."/>
            <person name="Pohl T."/>
            <person name="Merkel B.J."/>
            <person name="Hornburger P."/>
            <person name="Mueller R.-W."/>
            <person name="Bruemmer F."/>
            <person name="Labrenz M."/>
            <person name="Spormann A.M."/>
            <person name="Op Den Camp H."/>
            <person name="Overmann J."/>
            <person name="Amann R."/>
            <person name="Jetten M.S.M."/>
            <person name="Mascher T."/>
            <person name="Medema M.H."/>
            <person name="Devos D.P."/>
            <person name="Kaster A.-K."/>
            <person name="Ovreas L."/>
            <person name="Rohde M."/>
            <person name="Galperin M.Y."/>
            <person name="Jogler C."/>
        </authorList>
    </citation>
    <scope>NUCLEOTIDE SEQUENCE [LARGE SCALE GENOMIC DNA]</scope>
    <source>
        <strain evidence="2 3">Poly59</strain>
    </source>
</reference>